<name>A0ABW1P2L0_9PSEU</name>
<feature type="domain" description="PEP-utilising enzyme mobile" evidence="1">
    <location>
        <begin position="3"/>
        <end position="52"/>
    </location>
</feature>
<accession>A0ABW1P2L0</accession>
<evidence type="ECO:0000259" key="1">
    <source>
        <dbReference type="Pfam" id="PF00391"/>
    </source>
</evidence>
<dbReference type="PANTHER" id="PTHR43615">
    <property type="entry name" value="PHOSPHOENOLPYRUVATE SYNTHASE-RELATED"/>
    <property type="match status" value="1"/>
</dbReference>
<comment type="caution">
    <text evidence="2">The sequence shown here is derived from an EMBL/GenBank/DDBJ whole genome shotgun (WGS) entry which is preliminary data.</text>
</comment>
<dbReference type="InterPro" id="IPR051549">
    <property type="entry name" value="PEP_Utilizing_Enz"/>
</dbReference>
<dbReference type="Pfam" id="PF00391">
    <property type="entry name" value="PEP-utilizers"/>
    <property type="match status" value="1"/>
</dbReference>
<evidence type="ECO:0000313" key="3">
    <source>
        <dbReference type="Proteomes" id="UP001596220"/>
    </source>
</evidence>
<dbReference type="InterPro" id="IPR036637">
    <property type="entry name" value="Phosphohistidine_dom_sf"/>
</dbReference>
<organism evidence="2 3">
    <name type="scientific">Saccharothrix lopnurensis</name>
    <dbReference type="NCBI Taxonomy" id="1670621"/>
    <lineage>
        <taxon>Bacteria</taxon>
        <taxon>Bacillati</taxon>
        <taxon>Actinomycetota</taxon>
        <taxon>Actinomycetes</taxon>
        <taxon>Pseudonocardiales</taxon>
        <taxon>Pseudonocardiaceae</taxon>
        <taxon>Saccharothrix</taxon>
    </lineage>
</organism>
<dbReference type="InterPro" id="IPR008279">
    <property type="entry name" value="PEP-util_enz_mobile_dom"/>
</dbReference>
<dbReference type="Gene3D" id="3.50.30.10">
    <property type="entry name" value="Phosphohistidine domain"/>
    <property type="match status" value="1"/>
</dbReference>
<dbReference type="RefSeq" id="WP_380635048.1">
    <property type="nucleotide sequence ID" value="NZ_JBHSQO010000008.1"/>
</dbReference>
<gene>
    <name evidence="2" type="ORF">ACFP3R_10450</name>
</gene>
<dbReference type="SUPFAM" id="SSF52009">
    <property type="entry name" value="Phosphohistidine domain"/>
    <property type="match status" value="1"/>
</dbReference>
<keyword evidence="3" id="KW-1185">Reference proteome</keyword>
<reference evidence="3" key="1">
    <citation type="journal article" date="2019" name="Int. J. Syst. Evol. Microbiol.">
        <title>The Global Catalogue of Microorganisms (GCM) 10K type strain sequencing project: providing services to taxonomists for standard genome sequencing and annotation.</title>
        <authorList>
            <consortium name="The Broad Institute Genomics Platform"/>
            <consortium name="The Broad Institute Genome Sequencing Center for Infectious Disease"/>
            <person name="Wu L."/>
            <person name="Ma J."/>
        </authorList>
    </citation>
    <scope>NUCLEOTIDE SEQUENCE [LARGE SCALE GENOMIC DNA]</scope>
    <source>
        <strain evidence="3">CGMCC 4.7246</strain>
    </source>
</reference>
<proteinExistence type="predicted"/>
<dbReference type="EMBL" id="JBHSQO010000008">
    <property type="protein sequence ID" value="MFC6089691.1"/>
    <property type="molecule type" value="Genomic_DNA"/>
</dbReference>
<sequence length="61" mass="6060">MSGFPGAAAVVTDVGAPLSHAAIVARELVVPAVVGCGNATVRIRTGDRVRVDEGCGTVTVL</sequence>
<dbReference type="PANTHER" id="PTHR43615:SF1">
    <property type="entry name" value="PPDK_N DOMAIN-CONTAINING PROTEIN"/>
    <property type="match status" value="1"/>
</dbReference>
<dbReference type="Proteomes" id="UP001596220">
    <property type="component" value="Unassembled WGS sequence"/>
</dbReference>
<evidence type="ECO:0000313" key="2">
    <source>
        <dbReference type="EMBL" id="MFC6089691.1"/>
    </source>
</evidence>
<protein>
    <submittedName>
        <fullName evidence="2">PEP-utilizing enzyme</fullName>
    </submittedName>
</protein>